<keyword evidence="3" id="KW-1185">Reference proteome</keyword>
<name>A0A517LKD3_9PEZI</name>
<evidence type="ECO:0000313" key="2">
    <source>
        <dbReference type="EMBL" id="QDS76099.1"/>
    </source>
</evidence>
<evidence type="ECO:0008006" key="4">
    <source>
        <dbReference type="Google" id="ProtNLM"/>
    </source>
</evidence>
<protein>
    <recommendedName>
        <fullName evidence="4">Extracellular membrane protein CFEM domain-containing protein</fullName>
    </recommendedName>
</protein>
<evidence type="ECO:0000256" key="1">
    <source>
        <dbReference type="SAM" id="SignalP"/>
    </source>
</evidence>
<feature type="chain" id="PRO_5022202276" description="Extracellular membrane protein CFEM domain-containing protein" evidence="1">
    <location>
        <begin position="19"/>
        <end position="95"/>
    </location>
</feature>
<reference evidence="2 3" key="1">
    <citation type="submission" date="2019-07" db="EMBL/GenBank/DDBJ databases">
        <title>Finished genome of Venturia effusa.</title>
        <authorList>
            <person name="Young C.A."/>
            <person name="Cox M.P."/>
            <person name="Ganley A.R.D."/>
            <person name="David W.J."/>
        </authorList>
    </citation>
    <scope>NUCLEOTIDE SEQUENCE [LARGE SCALE GENOMIC DNA]</scope>
    <source>
        <strain evidence="3">albino</strain>
    </source>
</reference>
<accession>A0A517LKD3</accession>
<organism evidence="2 3">
    <name type="scientific">Venturia effusa</name>
    <dbReference type="NCBI Taxonomy" id="50376"/>
    <lineage>
        <taxon>Eukaryota</taxon>
        <taxon>Fungi</taxon>
        <taxon>Dikarya</taxon>
        <taxon>Ascomycota</taxon>
        <taxon>Pezizomycotina</taxon>
        <taxon>Dothideomycetes</taxon>
        <taxon>Pleosporomycetidae</taxon>
        <taxon>Venturiales</taxon>
        <taxon>Venturiaceae</taxon>
        <taxon>Venturia</taxon>
    </lineage>
</organism>
<dbReference type="EMBL" id="CP042198">
    <property type="protein sequence ID" value="QDS76099.1"/>
    <property type="molecule type" value="Genomic_DNA"/>
</dbReference>
<evidence type="ECO:0000313" key="3">
    <source>
        <dbReference type="Proteomes" id="UP000316270"/>
    </source>
</evidence>
<dbReference type="Proteomes" id="UP000316270">
    <property type="component" value="Chromosome 14"/>
</dbReference>
<keyword evidence="1" id="KW-0732">Signal</keyword>
<sequence>MQLVNFLLAGVFITSATAGGIYPHCDERPPFYHGAKFFLGNCATADYDLCKGALERHELNYFPKCKDKAFKWFQCWARKNPEDQGVTCYYWNGAF</sequence>
<gene>
    <name evidence="2" type="ORF">FKW77_006325</name>
</gene>
<dbReference type="AlphaFoldDB" id="A0A517LKD3"/>
<feature type="signal peptide" evidence="1">
    <location>
        <begin position="1"/>
        <end position="18"/>
    </location>
</feature>
<proteinExistence type="predicted"/>